<name>A0A0A9HE94_ARUDO</name>
<dbReference type="EMBL" id="GBRH01162819">
    <property type="protein sequence ID" value="JAE35077.1"/>
    <property type="molecule type" value="Transcribed_RNA"/>
</dbReference>
<protein>
    <submittedName>
        <fullName evidence="1">Uncharacterized protein</fullName>
    </submittedName>
</protein>
<reference evidence="1" key="1">
    <citation type="submission" date="2014-09" db="EMBL/GenBank/DDBJ databases">
        <authorList>
            <person name="Magalhaes I.L.F."/>
            <person name="Oliveira U."/>
            <person name="Santos F.R."/>
            <person name="Vidigal T.H.D.A."/>
            <person name="Brescovit A.D."/>
            <person name="Santos A.J."/>
        </authorList>
    </citation>
    <scope>NUCLEOTIDE SEQUENCE</scope>
    <source>
        <tissue evidence="1">Shoot tissue taken approximately 20 cm above the soil surface</tissue>
    </source>
</reference>
<evidence type="ECO:0000313" key="1">
    <source>
        <dbReference type="EMBL" id="JAE35077.1"/>
    </source>
</evidence>
<reference evidence="1" key="2">
    <citation type="journal article" date="2015" name="Data Brief">
        <title>Shoot transcriptome of the giant reed, Arundo donax.</title>
        <authorList>
            <person name="Barrero R.A."/>
            <person name="Guerrero F.D."/>
            <person name="Moolhuijzen P."/>
            <person name="Goolsby J.A."/>
            <person name="Tidwell J."/>
            <person name="Bellgard S.E."/>
            <person name="Bellgard M.I."/>
        </authorList>
    </citation>
    <scope>NUCLEOTIDE SEQUENCE</scope>
    <source>
        <tissue evidence="1">Shoot tissue taken approximately 20 cm above the soil surface</tissue>
    </source>
</reference>
<sequence>MGAWRGGLVVK</sequence>
<organism evidence="1">
    <name type="scientific">Arundo donax</name>
    <name type="common">Giant reed</name>
    <name type="synonym">Donax arundinaceus</name>
    <dbReference type="NCBI Taxonomy" id="35708"/>
    <lineage>
        <taxon>Eukaryota</taxon>
        <taxon>Viridiplantae</taxon>
        <taxon>Streptophyta</taxon>
        <taxon>Embryophyta</taxon>
        <taxon>Tracheophyta</taxon>
        <taxon>Spermatophyta</taxon>
        <taxon>Magnoliopsida</taxon>
        <taxon>Liliopsida</taxon>
        <taxon>Poales</taxon>
        <taxon>Poaceae</taxon>
        <taxon>PACMAD clade</taxon>
        <taxon>Arundinoideae</taxon>
        <taxon>Arundineae</taxon>
        <taxon>Arundo</taxon>
    </lineage>
</organism>
<proteinExistence type="predicted"/>
<accession>A0A0A9HE94</accession>